<dbReference type="Pfam" id="PF12850">
    <property type="entry name" value="Metallophos_2"/>
    <property type="match status" value="1"/>
</dbReference>
<dbReference type="GO" id="GO:0005737">
    <property type="term" value="C:cytoplasm"/>
    <property type="evidence" value="ECO:0007669"/>
    <property type="project" value="TreeGrafter"/>
</dbReference>
<accession>A0A0F2E1U3</accession>
<proteinExistence type="inferred from homology"/>
<comment type="caution">
    <text evidence="3">The sequence shown here is derived from an EMBL/GenBank/DDBJ whole genome shotgun (WGS) entry which is preliminary data.</text>
</comment>
<dbReference type="Proteomes" id="UP000033489">
    <property type="component" value="Unassembled WGS sequence"/>
</dbReference>
<dbReference type="PIRSF" id="PIRSF000883">
    <property type="entry name" value="Pesterase_MJ0912"/>
    <property type="match status" value="1"/>
</dbReference>
<comment type="similarity">
    <text evidence="1">Belongs to the metallophosphoesterase superfamily. YfcE family.</text>
</comment>
<dbReference type="AlphaFoldDB" id="A0A0F2E1U3"/>
<evidence type="ECO:0000256" key="1">
    <source>
        <dbReference type="ARBA" id="ARBA00008950"/>
    </source>
</evidence>
<organism evidence="3 4">
    <name type="scientific">Streptococcus infantis</name>
    <dbReference type="NCBI Taxonomy" id="68892"/>
    <lineage>
        <taxon>Bacteria</taxon>
        <taxon>Bacillati</taxon>
        <taxon>Bacillota</taxon>
        <taxon>Bacilli</taxon>
        <taxon>Lactobacillales</taxon>
        <taxon>Streptococcaceae</taxon>
        <taxon>Streptococcus</taxon>
    </lineage>
</organism>
<dbReference type="InterPro" id="IPR011152">
    <property type="entry name" value="Pesterase_MJ0912"/>
</dbReference>
<dbReference type="PANTHER" id="PTHR42850:SF2">
    <property type="entry name" value="BLL5683 PROTEIN"/>
    <property type="match status" value="1"/>
</dbReference>
<name>A0A0F2E1U3_9STRE</name>
<dbReference type="InterPro" id="IPR024654">
    <property type="entry name" value="Calcineurin-like_PHP_lpxH"/>
</dbReference>
<dbReference type="Gene3D" id="3.60.21.10">
    <property type="match status" value="1"/>
</dbReference>
<reference evidence="3 4" key="1">
    <citation type="submission" date="2015-02" db="EMBL/GenBank/DDBJ databases">
        <title>Evolution of amylase-binding proteins of oral streptococcal species.</title>
        <authorList>
            <person name="Haase E.M."/>
        </authorList>
    </citation>
    <scope>NUCLEOTIDE SEQUENCE [LARGE SCALE GENOMIC DNA]</scope>
    <source>
        <strain evidence="3 4">UC921A</strain>
    </source>
</reference>
<protein>
    <submittedName>
        <fullName evidence="3">Phosphodiesterase</fullName>
    </submittedName>
</protein>
<dbReference type="InterPro" id="IPR050126">
    <property type="entry name" value="Ap4A_hydrolase"/>
</dbReference>
<gene>
    <name evidence="3" type="ORF">TZ94_00887</name>
</gene>
<dbReference type="EMBL" id="JYGT01000007">
    <property type="protein sequence ID" value="KJQ76389.1"/>
    <property type="molecule type" value="Genomic_DNA"/>
</dbReference>
<dbReference type="GO" id="GO:0016791">
    <property type="term" value="F:phosphatase activity"/>
    <property type="evidence" value="ECO:0007669"/>
    <property type="project" value="TreeGrafter"/>
</dbReference>
<evidence type="ECO:0000313" key="4">
    <source>
        <dbReference type="Proteomes" id="UP000033489"/>
    </source>
</evidence>
<dbReference type="InterPro" id="IPR029052">
    <property type="entry name" value="Metallo-depent_PP-like"/>
</dbReference>
<sequence length="300" mass="34789">MLFDFDFESAIIKGENARGDYMTKIAVLSDIHGNTRALEAVLADAEKAGAEEYWLLGDILMPGTGRKNILRQLEDFPITIRVLGNWEESLWRAAHRKLDTSRPSHRYLLRQCQYIMEEISLDDIEALQAFPMHTHRQFGNLKVGISHHLPDKNWGRELIHLGKQEDFDRLVTNPDCDIAIYGHIHQQFLRYGSEGQLILNPGSIGQPFFLSASLREDLRAQYMILDFDEKGLKDIDFRRVDYDVESELQLARDLKLPYYEVYYESLVNGIHHTHNQDLLHEIAQSQGHDVELDDWLSRNS</sequence>
<evidence type="ECO:0000313" key="3">
    <source>
        <dbReference type="EMBL" id="KJQ76389.1"/>
    </source>
</evidence>
<dbReference type="PANTHER" id="PTHR42850">
    <property type="entry name" value="METALLOPHOSPHOESTERASE"/>
    <property type="match status" value="1"/>
</dbReference>
<dbReference type="PATRIC" id="fig|28037.216.peg.865"/>
<feature type="domain" description="Calcineurin-like phosphoesterase" evidence="2">
    <location>
        <begin position="24"/>
        <end position="229"/>
    </location>
</feature>
<evidence type="ECO:0000259" key="2">
    <source>
        <dbReference type="Pfam" id="PF12850"/>
    </source>
</evidence>
<dbReference type="SUPFAM" id="SSF56300">
    <property type="entry name" value="Metallo-dependent phosphatases"/>
    <property type="match status" value="1"/>
</dbReference>